<dbReference type="AlphaFoldDB" id="A0A9P6JR50"/>
<gene>
    <name evidence="9" type="ORF">CPB83DRAFT_178990</name>
</gene>
<feature type="transmembrane region" description="Helical" evidence="7">
    <location>
        <begin position="49"/>
        <end position="69"/>
    </location>
</feature>
<dbReference type="PANTHER" id="PTHR43791:SF19">
    <property type="entry name" value="TRANSPORTER, PUTATIVE (AFU_ORTHOLOGUE AFUA_1G01812)-RELATED"/>
    <property type="match status" value="1"/>
</dbReference>
<dbReference type="Pfam" id="PF07690">
    <property type="entry name" value="MFS_1"/>
    <property type="match status" value="1"/>
</dbReference>
<dbReference type="SUPFAM" id="SSF103473">
    <property type="entry name" value="MFS general substrate transporter"/>
    <property type="match status" value="1"/>
</dbReference>
<keyword evidence="2" id="KW-0813">Transport</keyword>
<dbReference type="PROSITE" id="PS50850">
    <property type="entry name" value="MFS"/>
    <property type="match status" value="1"/>
</dbReference>
<feature type="transmembrane region" description="Helical" evidence="7">
    <location>
        <begin position="178"/>
        <end position="198"/>
    </location>
</feature>
<dbReference type="FunFam" id="1.20.1250.20:FF:000034">
    <property type="entry name" value="MFS general substrate transporter"/>
    <property type="match status" value="1"/>
</dbReference>
<comment type="caution">
    <text evidence="9">The sequence shown here is derived from an EMBL/GenBank/DDBJ whole genome shotgun (WGS) entry which is preliminary data.</text>
</comment>
<dbReference type="InterPro" id="IPR011701">
    <property type="entry name" value="MFS"/>
</dbReference>
<evidence type="ECO:0000256" key="1">
    <source>
        <dbReference type="ARBA" id="ARBA00004141"/>
    </source>
</evidence>
<evidence type="ECO:0000313" key="10">
    <source>
        <dbReference type="Proteomes" id="UP000807306"/>
    </source>
</evidence>
<keyword evidence="3 7" id="KW-0812">Transmembrane</keyword>
<feature type="domain" description="Major facilitator superfamily (MFS) profile" evidence="8">
    <location>
        <begin position="51"/>
        <end position="462"/>
    </location>
</feature>
<feature type="transmembrane region" description="Helical" evidence="7">
    <location>
        <begin position="117"/>
        <end position="135"/>
    </location>
</feature>
<sequence>MSSEEAKEEKQLSSSFEERGSGKGAPQIYNAEVDISEINEKKLMRKVDLALLPWLSFLYLLSFLDRTSIGNAKLYHMEQDLHLSDKQYLLSLTIFFFSYAIFEVPSNIFLKRLRPSIWLSLLMLLWGVIMTLQGVVSNFGQLMGMRWLLGTFEAGLFPGVNFYLSCWYKRSEFGLRAALFFSAATVSGAFGGLLAAAISNMDGIAGKPAWAWIFIIEGLVTVVAGFVSFWIIQDFPDTAKFLTEAERTVIIRRLQNDDQFSAAGENFRMKYVFKSLLDWKTWVGMIVYAGCDMPLYAFSLFLPSIIKFLGFGPTPANLLTVPVYVFACIMTCVVGFLADRWGQRGYFNIVFLCIGAAGYIILIASRSASLSYFAVYMATCGIYPVIPNTISWVSNNVEGSYKRSVSLGMVISFGNINGAVSSNVYRAKDSPWYTLGHGLVLMYIGFGLVSSISYLLLLKRENSRRERGERNEVIKNLPETHLAANERNGRYATVEEAKREKGDDWSGYRYTI</sequence>
<dbReference type="Proteomes" id="UP000807306">
    <property type="component" value="Unassembled WGS sequence"/>
</dbReference>
<accession>A0A9P6JR50</accession>
<organism evidence="9 10">
    <name type="scientific">Crepidotus variabilis</name>
    <dbReference type="NCBI Taxonomy" id="179855"/>
    <lineage>
        <taxon>Eukaryota</taxon>
        <taxon>Fungi</taxon>
        <taxon>Dikarya</taxon>
        <taxon>Basidiomycota</taxon>
        <taxon>Agaricomycotina</taxon>
        <taxon>Agaricomycetes</taxon>
        <taxon>Agaricomycetidae</taxon>
        <taxon>Agaricales</taxon>
        <taxon>Agaricineae</taxon>
        <taxon>Crepidotaceae</taxon>
        <taxon>Crepidotus</taxon>
    </lineage>
</organism>
<evidence type="ECO:0000256" key="3">
    <source>
        <dbReference type="ARBA" id="ARBA00022692"/>
    </source>
</evidence>
<name>A0A9P6JR50_9AGAR</name>
<feature type="transmembrane region" description="Helical" evidence="7">
    <location>
        <begin position="282"/>
        <end position="306"/>
    </location>
</feature>
<feature type="transmembrane region" description="Helical" evidence="7">
    <location>
        <begin position="370"/>
        <end position="393"/>
    </location>
</feature>
<keyword evidence="10" id="KW-1185">Reference proteome</keyword>
<dbReference type="InterPro" id="IPR036259">
    <property type="entry name" value="MFS_trans_sf"/>
</dbReference>
<feature type="transmembrane region" description="Helical" evidence="7">
    <location>
        <begin position="437"/>
        <end position="457"/>
    </location>
</feature>
<dbReference type="PANTHER" id="PTHR43791">
    <property type="entry name" value="PERMEASE-RELATED"/>
    <property type="match status" value="1"/>
</dbReference>
<evidence type="ECO:0000256" key="5">
    <source>
        <dbReference type="ARBA" id="ARBA00023136"/>
    </source>
</evidence>
<feature type="compositionally biased region" description="Basic and acidic residues" evidence="6">
    <location>
        <begin position="1"/>
        <end position="21"/>
    </location>
</feature>
<keyword evidence="5 7" id="KW-0472">Membrane</keyword>
<dbReference type="GO" id="GO:0022857">
    <property type="term" value="F:transmembrane transporter activity"/>
    <property type="evidence" value="ECO:0007669"/>
    <property type="project" value="InterPro"/>
</dbReference>
<comment type="subcellular location">
    <subcellularLocation>
        <location evidence="1">Membrane</location>
        <topology evidence="1">Multi-pass membrane protein</topology>
    </subcellularLocation>
</comment>
<feature type="transmembrane region" description="Helical" evidence="7">
    <location>
        <begin position="405"/>
        <end position="425"/>
    </location>
</feature>
<evidence type="ECO:0000256" key="4">
    <source>
        <dbReference type="ARBA" id="ARBA00022989"/>
    </source>
</evidence>
<evidence type="ECO:0000313" key="9">
    <source>
        <dbReference type="EMBL" id="KAF9530387.1"/>
    </source>
</evidence>
<feature type="transmembrane region" description="Helical" evidence="7">
    <location>
        <begin position="345"/>
        <end position="364"/>
    </location>
</feature>
<evidence type="ECO:0000256" key="6">
    <source>
        <dbReference type="SAM" id="MobiDB-lite"/>
    </source>
</evidence>
<evidence type="ECO:0000256" key="7">
    <source>
        <dbReference type="SAM" id="Phobius"/>
    </source>
</evidence>
<dbReference type="GO" id="GO:0016020">
    <property type="term" value="C:membrane"/>
    <property type="evidence" value="ECO:0007669"/>
    <property type="project" value="UniProtKB-SubCell"/>
</dbReference>
<keyword evidence="4 7" id="KW-1133">Transmembrane helix</keyword>
<evidence type="ECO:0000259" key="8">
    <source>
        <dbReference type="PROSITE" id="PS50850"/>
    </source>
</evidence>
<dbReference type="OrthoDB" id="2962993at2759"/>
<feature type="transmembrane region" description="Helical" evidence="7">
    <location>
        <begin position="89"/>
        <end position="110"/>
    </location>
</feature>
<evidence type="ECO:0000256" key="2">
    <source>
        <dbReference type="ARBA" id="ARBA00022448"/>
    </source>
</evidence>
<feature type="region of interest" description="Disordered" evidence="6">
    <location>
        <begin position="1"/>
        <end position="23"/>
    </location>
</feature>
<reference evidence="9" key="1">
    <citation type="submission" date="2020-11" db="EMBL/GenBank/DDBJ databases">
        <authorList>
            <consortium name="DOE Joint Genome Institute"/>
            <person name="Ahrendt S."/>
            <person name="Riley R."/>
            <person name="Andreopoulos W."/>
            <person name="Labutti K."/>
            <person name="Pangilinan J."/>
            <person name="Ruiz-Duenas F.J."/>
            <person name="Barrasa J.M."/>
            <person name="Sanchez-Garcia M."/>
            <person name="Camarero S."/>
            <person name="Miyauchi S."/>
            <person name="Serrano A."/>
            <person name="Linde D."/>
            <person name="Babiker R."/>
            <person name="Drula E."/>
            <person name="Ayuso-Fernandez I."/>
            <person name="Pacheco R."/>
            <person name="Padilla G."/>
            <person name="Ferreira P."/>
            <person name="Barriuso J."/>
            <person name="Kellner H."/>
            <person name="Castanera R."/>
            <person name="Alfaro M."/>
            <person name="Ramirez L."/>
            <person name="Pisabarro A.G."/>
            <person name="Kuo A."/>
            <person name="Tritt A."/>
            <person name="Lipzen A."/>
            <person name="He G."/>
            <person name="Yan M."/>
            <person name="Ng V."/>
            <person name="Cullen D."/>
            <person name="Martin F."/>
            <person name="Rosso M.-N."/>
            <person name="Henrissat B."/>
            <person name="Hibbett D."/>
            <person name="Martinez A.T."/>
            <person name="Grigoriev I.V."/>
        </authorList>
    </citation>
    <scope>NUCLEOTIDE SEQUENCE</scope>
    <source>
        <strain evidence="9">CBS 506.95</strain>
    </source>
</reference>
<dbReference type="EMBL" id="MU157840">
    <property type="protein sequence ID" value="KAF9530387.1"/>
    <property type="molecule type" value="Genomic_DNA"/>
</dbReference>
<dbReference type="InterPro" id="IPR020846">
    <property type="entry name" value="MFS_dom"/>
</dbReference>
<proteinExistence type="predicted"/>
<dbReference type="FunFam" id="1.20.1250.20:FF:000068">
    <property type="entry name" value="MFS general substrate transporter"/>
    <property type="match status" value="1"/>
</dbReference>
<feature type="transmembrane region" description="Helical" evidence="7">
    <location>
        <begin position="318"/>
        <end position="338"/>
    </location>
</feature>
<feature type="transmembrane region" description="Helical" evidence="7">
    <location>
        <begin position="147"/>
        <end position="166"/>
    </location>
</feature>
<protein>
    <submittedName>
        <fullName evidence="9">MFS general substrate transporter</fullName>
    </submittedName>
</protein>
<dbReference type="Gene3D" id="1.20.1250.20">
    <property type="entry name" value="MFS general substrate transporter like domains"/>
    <property type="match status" value="2"/>
</dbReference>
<feature type="transmembrane region" description="Helical" evidence="7">
    <location>
        <begin position="210"/>
        <end position="232"/>
    </location>
</feature>